<evidence type="ECO:0000256" key="9">
    <source>
        <dbReference type="PROSITE-ProRule" id="PRU10055"/>
    </source>
</evidence>
<evidence type="ECO:0000256" key="1">
    <source>
        <dbReference type="ARBA" id="ARBA00000448"/>
    </source>
</evidence>
<dbReference type="Gene3D" id="3.20.20.80">
    <property type="entry name" value="Glycosidases"/>
    <property type="match status" value="1"/>
</dbReference>
<dbReference type="EMBL" id="JBHRZH010000004">
    <property type="protein sequence ID" value="MFC3759786.1"/>
    <property type="molecule type" value="Genomic_DNA"/>
</dbReference>
<keyword evidence="6" id="KW-0119">Carbohydrate metabolism</keyword>
<evidence type="ECO:0000256" key="4">
    <source>
        <dbReference type="ARBA" id="ARBA00022801"/>
    </source>
</evidence>
<accession>A0ABV7Y5A7</accession>
<keyword evidence="5" id="KW-0136">Cellulose degradation</keyword>
<organism evidence="11 12">
    <name type="scientific">Tenggerimyces flavus</name>
    <dbReference type="NCBI Taxonomy" id="1708749"/>
    <lineage>
        <taxon>Bacteria</taxon>
        <taxon>Bacillati</taxon>
        <taxon>Actinomycetota</taxon>
        <taxon>Actinomycetes</taxon>
        <taxon>Propionibacteriales</taxon>
        <taxon>Nocardioidaceae</taxon>
        <taxon>Tenggerimyces</taxon>
    </lineage>
</organism>
<dbReference type="PANTHER" id="PTHR10353:SF36">
    <property type="entry name" value="LP05116P"/>
    <property type="match status" value="1"/>
</dbReference>
<comment type="catalytic activity">
    <reaction evidence="1 10">
        <text>Hydrolysis of terminal, non-reducing beta-D-glucosyl residues with release of beta-D-glucose.</text>
        <dbReference type="EC" id="3.2.1.21"/>
    </reaction>
</comment>
<dbReference type="GO" id="GO:0008422">
    <property type="term" value="F:beta-glucosidase activity"/>
    <property type="evidence" value="ECO:0007669"/>
    <property type="project" value="UniProtKB-EC"/>
</dbReference>
<keyword evidence="7 10" id="KW-0326">Glycosidase</keyword>
<keyword evidence="12" id="KW-1185">Reference proteome</keyword>
<dbReference type="SUPFAM" id="SSF51445">
    <property type="entry name" value="(Trans)glycosidases"/>
    <property type="match status" value="1"/>
</dbReference>
<dbReference type="InterPro" id="IPR001360">
    <property type="entry name" value="Glyco_hydro_1"/>
</dbReference>
<dbReference type="InterPro" id="IPR018120">
    <property type="entry name" value="Glyco_hydro_1_AS"/>
</dbReference>
<evidence type="ECO:0000313" key="11">
    <source>
        <dbReference type="EMBL" id="MFC3759786.1"/>
    </source>
</evidence>
<dbReference type="InterPro" id="IPR017736">
    <property type="entry name" value="Glyco_hydro_1_beta-glucosidase"/>
</dbReference>
<keyword evidence="4 10" id="KW-0378">Hydrolase</keyword>
<dbReference type="Pfam" id="PF00232">
    <property type="entry name" value="Glyco_hydro_1"/>
    <property type="match status" value="1"/>
</dbReference>
<dbReference type="NCBIfam" id="TIGR03356">
    <property type="entry name" value="BGL"/>
    <property type="match status" value="1"/>
</dbReference>
<evidence type="ECO:0000256" key="6">
    <source>
        <dbReference type="ARBA" id="ARBA00023277"/>
    </source>
</evidence>
<evidence type="ECO:0000256" key="5">
    <source>
        <dbReference type="ARBA" id="ARBA00023001"/>
    </source>
</evidence>
<dbReference type="PANTHER" id="PTHR10353">
    <property type="entry name" value="GLYCOSYL HYDROLASE"/>
    <property type="match status" value="1"/>
</dbReference>
<evidence type="ECO:0000256" key="3">
    <source>
        <dbReference type="ARBA" id="ARBA00012744"/>
    </source>
</evidence>
<reference evidence="12" key="1">
    <citation type="journal article" date="2019" name="Int. J. Syst. Evol. Microbiol.">
        <title>The Global Catalogue of Microorganisms (GCM) 10K type strain sequencing project: providing services to taxonomists for standard genome sequencing and annotation.</title>
        <authorList>
            <consortium name="The Broad Institute Genomics Platform"/>
            <consortium name="The Broad Institute Genome Sequencing Center for Infectious Disease"/>
            <person name="Wu L."/>
            <person name="Ma J."/>
        </authorList>
    </citation>
    <scope>NUCLEOTIDE SEQUENCE [LARGE SCALE GENOMIC DNA]</scope>
    <source>
        <strain evidence="12">CGMCC 4.7241</strain>
    </source>
</reference>
<dbReference type="InterPro" id="IPR017853">
    <property type="entry name" value="GH"/>
</dbReference>
<dbReference type="Proteomes" id="UP001595699">
    <property type="component" value="Unassembled WGS sequence"/>
</dbReference>
<evidence type="ECO:0000256" key="7">
    <source>
        <dbReference type="ARBA" id="ARBA00023295"/>
    </source>
</evidence>
<evidence type="ECO:0000256" key="8">
    <source>
        <dbReference type="ARBA" id="ARBA00023326"/>
    </source>
</evidence>
<dbReference type="RefSeq" id="WP_205120376.1">
    <property type="nucleotide sequence ID" value="NZ_JAFBCM010000001.1"/>
</dbReference>
<proteinExistence type="inferred from homology"/>
<protein>
    <recommendedName>
        <fullName evidence="3 10">Beta-glucosidase</fullName>
        <ecNumber evidence="3 10">3.2.1.21</ecNumber>
    </recommendedName>
</protein>
<evidence type="ECO:0000256" key="10">
    <source>
        <dbReference type="RuleBase" id="RU361175"/>
    </source>
</evidence>
<keyword evidence="8" id="KW-0624">Polysaccharide degradation</keyword>
<comment type="caution">
    <text evidence="11">The sequence shown here is derived from an EMBL/GenBank/DDBJ whole genome shotgun (WGS) entry which is preliminary data.</text>
</comment>
<evidence type="ECO:0000256" key="2">
    <source>
        <dbReference type="ARBA" id="ARBA00010838"/>
    </source>
</evidence>
<dbReference type="InterPro" id="IPR033132">
    <property type="entry name" value="GH_1_N_CS"/>
</dbReference>
<comment type="similarity">
    <text evidence="2 10">Belongs to the glycosyl hydrolase 1 family.</text>
</comment>
<sequence>MTNSFPEGFAWGTATASYQIEGAVDEDGRGPSIWDTFARTPGKTANGDTGDIACDHYHRYAEDVDLMASLNFTHYRFSIAWPRIQPTGSGAFNQAGFDFYQRLIDKLLETGVQPWVTLYHWDLPQPLEDAGGWPVRDTAERFADYAAETYARLNDRVQYWTTLNEPWCSAYLGYGNGVHAPGRQEPEKTIAAVHHLNLGHGLAVERMRSIRADRQLGITHNTPIVAPATDSPEDKDAARRADGFGLRMFLDPILLGRYPEDMLEDLRAAQVDLSFLKEGDEKLIAQPIDVLGINYYNPSTVRRRAEPEPEGTVRLYPGGGDLEGVKRGFPESDMGWEIEPDALRRLLVKIHTNYPPIALYVTENGMACKDVVADDGTVDDPDRISYFDGHLRSCRQAIEEGVDLRGYFAWTFTDNFEWSFAFTKRFGLVYVDYATQERIAKSSAAWFAGVAKSNALPEAAV</sequence>
<evidence type="ECO:0000313" key="12">
    <source>
        <dbReference type="Proteomes" id="UP001595699"/>
    </source>
</evidence>
<dbReference type="EC" id="3.2.1.21" evidence="3 10"/>
<dbReference type="PROSITE" id="PS00653">
    <property type="entry name" value="GLYCOSYL_HYDROL_F1_2"/>
    <property type="match status" value="1"/>
</dbReference>
<name>A0ABV7Y5A7_9ACTN</name>
<dbReference type="PROSITE" id="PS00572">
    <property type="entry name" value="GLYCOSYL_HYDROL_F1_1"/>
    <property type="match status" value="1"/>
</dbReference>
<feature type="active site" description="Nucleophile" evidence="9">
    <location>
        <position position="363"/>
    </location>
</feature>
<gene>
    <name evidence="11" type="ORF">ACFOUW_02985</name>
</gene>
<dbReference type="PRINTS" id="PR00131">
    <property type="entry name" value="GLHYDRLASE1"/>
</dbReference>